<gene>
    <name evidence="2" type="ORF">ELS19_03580</name>
</gene>
<evidence type="ECO:0000256" key="1">
    <source>
        <dbReference type="SAM" id="MobiDB-lite"/>
    </source>
</evidence>
<name>A0A482TIG0_9EURY</name>
<comment type="caution">
    <text evidence="2">The sequence shown here is derived from an EMBL/GenBank/DDBJ whole genome shotgun (WGS) entry which is preliminary data.</text>
</comment>
<dbReference type="RefSeq" id="WP_129783606.1">
    <property type="nucleotide sequence ID" value="NZ_RZHH01000002.1"/>
</dbReference>
<dbReference type="EMBL" id="RZHH01000002">
    <property type="protein sequence ID" value="RYJ13141.1"/>
    <property type="molecule type" value="Genomic_DNA"/>
</dbReference>
<dbReference type="AlphaFoldDB" id="A0A482TIG0"/>
<dbReference type="Proteomes" id="UP000294028">
    <property type="component" value="Unassembled WGS sequence"/>
</dbReference>
<evidence type="ECO:0000313" key="2">
    <source>
        <dbReference type="EMBL" id="RYJ13141.1"/>
    </source>
</evidence>
<sequence>MYPGDAEFGFELLVCRWAEAAWPPGESSDAVARGSADSRTASEDDVEHGSTGNRVKSSDAVLVARQLGTKRRRWDTIVIECDPAGLAARAQFGERELDSDLLHIVRNAPAEWAWYRDALPYPGYPWRYVRAAVHRAAGRGVVEKRRKGNRIEIRRIAPYPDWVRRIVAIENKPDLDASAARALSGQLTRDVETALADEVWVATHATDNRVEPALLEDVPVEVGILAFSFDASAPGDEWADATVEWHPSDVTPADAEADEDRRTTRLELAERAYGSGWRSYHDTMRPDCRHFELRRFGRALVPHCAAKGRPQTAAECAGSCPDFEPEPPVWRTGEWPIAGGPGKGIKRLLRDRRGWVREREYANEGTDRDSE</sequence>
<reference evidence="2 3" key="1">
    <citation type="submission" date="2018-12" db="EMBL/GenBank/DDBJ databases">
        <title>Genome analysis provides insights into bioremediation potentialities of Halogeometricum borinquense strain N11.</title>
        <authorList>
            <person name="Najjari A."/>
            <person name="Youssef N."/>
            <person name="Fhoula I."/>
            <person name="Ben Dhia O."/>
            <person name="Mahjoubi M."/>
            <person name="Ouzari H.I."/>
            <person name="Cherif A."/>
        </authorList>
    </citation>
    <scope>NUCLEOTIDE SEQUENCE [LARGE SCALE GENOMIC DNA]</scope>
    <source>
        <strain evidence="2 3">N11</strain>
    </source>
</reference>
<organism evidence="2 3">
    <name type="scientific">Halogeometricum borinquense</name>
    <dbReference type="NCBI Taxonomy" id="60847"/>
    <lineage>
        <taxon>Archaea</taxon>
        <taxon>Methanobacteriati</taxon>
        <taxon>Methanobacteriota</taxon>
        <taxon>Stenosarchaea group</taxon>
        <taxon>Halobacteria</taxon>
        <taxon>Halobacteriales</taxon>
        <taxon>Haloferacaceae</taxon>
        <taxon>Halogeometricum</taxon>
    </lineage>
</organism>
<proteinExistence type="predicted"/>
<dbReference type="InterPro" id="IPR043901">
    <property type="entry name" value="DUF5787"/>
</dbReference>
<evidence type="ECO:0000313" key="3">
    <source>
        <dbReference type="Proteomes" id="UP000294028"/>
    </source>
</evidence>
<feature type="region of interest" description="Disordered" evidence="1">
    <location>
        <begin position="24"/>
        <end position="54"/>
    </location>
</feature>
<dbReference type="Pfam" id="PF19100">
    <property type="entry name" value="DUF5787"/>
    <property type="match status" value="1"/>
</dbReference>
<accession>A0A482TIG0</accession>
<protein>
    <submittedName>
        <fullName evidence="2">Uncharacterized protein</fullName>
    </submittedName>
</protein>